<dbReference type="InterPro" id="IPR007690">
    <property type="entry name" value="T2SS_GspM"/>
</dbReference>
<protein>
    <recommendedName>
        <fullName evidence="4">MSHA biogenesis protein MshJ</fullName>
    </recommendedName>
</protein>
<dbReference type="EMBL" id="LSNE01000003">
    <property type="protein sequence ID" value="KXI30101.1"/>
    <property type="molecule type" value="Genomic_DNA"/>
</dbReference>
<dbReference type="STRING" id="1799789.AX660_08875"/>
<keyword evidence="1" id="KW-1133">Transmembrane helix</keyword>
<reference evidence="3" key="1">
    <citation type="submission" date="2016-02" db="EMBL/GenBank/DDBJ databases">
        <authorList>
            <person name="Schultz-Johansen M."/>
            <person name="Glaring M.A."/>
            <person name="Bech P.K."/>
            <person name="Stougaard P."/>
        </authorList>
    </citation>
    <scope>NUCLEOTIDE SEQUENCE [LARGE SCALE GENOMIC DNA]</scope>
    <source>
        <strain evidence="3">S66</strain>
    </source>
</reference>
<dbReference type="GO" id="GO:0015627">
    <property type="term" value="C:type II protein secretion system complex"/>
    <property type="evidence" value="ECO:0007669"/>
    <property type="project" value="InterPro"/>
</dbReference>
<comment type="caution">
    <text evidence="2">The sequence shown here is derived from an EMBL/GenBank/DDBJ whole genome shotgun (WGS) entry which is preliminary data.</text>
</comment>
<sequence length="225" mass="25603">MNNPLLREYNKLATRFDELSVREQVMILLCTITLVVFVAYFVLLEPQWQQNATITKNITRNQQDVAALAEQTQDLTKALQQDPNVSIKQRIGDIQQQISAVETQLALQTANLVQANKMPQMLEKVLASSDKLTLISLQSIPPHAISFTQNSEPQGNSGEAALYRHGVKLIVEGSYFEVQSYLEKLEALEWQFYWKKFDYKVSEYPVATVELEIYTLSTNKAFIGV</sequence>
<proteinExistence type="predicted"/>
<keyword evidence="1" id="KW-0472">Membrane</keyword>
<name>A0A136A4F1_9ALTE</name>
<dbReference type="RefSeq" id="WP_068373902.1">
    <property type="nucleotide sequence ID" value="NZ_LSNE01000003.1"/>
</dbReference>
<dbReference type="Proteomes" id="UP000070299">
    <property type="component" value="Unassembled WGS sequence"/>
</dbReference>
<keyword evidence="3" id="KW-1185">Reference proteome</keyword>
<evidence type="ECO:0000256" key="1">
    <source>
        <dbReference type="SAM" id="Phobius"/>
    </source>
</evidence>
<dbReference type="OrthoDB" id="9151209at2"/>
<dbReference type="Pfam" id="PF04612">
    <property type="entry name" value="T2SSM"/>
    <property type="match status" value="1"/>
</dbReference>
<feature type="transmembrane region" description="Helical" evidence="1">
    <location>
        <begin position="25"/>
        <end position="44"/>
    </location>
</feature>
<evidence type="ECO:0008006" key="4">
    <source>
        <dbReference type="Google" id="ProtNLM"/>
    </source>
</evidence>
<gene>
    <name evidence="2" type="ORF">AX660_08875</name>
</gene>
<evidence type="ECO:0000313" key="2">
    <source>
        <dbReference type="EMBL" id="KXI30101.1"/>
    </source>
</evidence>
<dbReference type="AlphaFoldDB" id="A0A136A4F1"/>
<accession>A0A136A4F1</accession>
<keyword evidence="1" id="KW-0812">Transmembrane</keyword>
<organism evidence="2 3">
    <name type="scientific">Paraglaciecola hydrolytica</name>
    <dbReference type="NCBI Taxonomy" id="1799789"/>
    <lineage>
        <taxon>Bacteria</taxon>
        <taxon>Pseudomonadati</taxon>
        <taxon>Pseudomonadota</taxon>
        <taxon>Gammaproteobacteria</taxon>
        <taxon>Alteromonadales</taxon>
        <taxon>Alteromonadaceae</taxon>
        <taxon>Paraglaciecola</taxon>
    </lineage>
</organism>
<dbReference type="GO" id="GO:0015628">
    <property type="term" value="P:protein secretion by the type II secretion system"/>
    <property type="evidence" value="ECO:0007669"/>
    <property type="project" value="InterPro"/>
</dbReference>
<evidence type="ECO:0000313" key="3">
    <source>
        <dbReference type="Proteomes" id="UP000070299"/>
    </source>
</evidence>